<dbReference type="InterPro" id="IPR022742">
    <property type="entry name" value="Hydrolase_4"/>
</dbReference>
<dbReference type="OrthoDB" id="31158at2"/>
<protein>
    <submittedName>
        <fullName evidence="3">Esterase</fullName>
    </submittedName>
</protein>
<dbReference type="Pfam" id="PF12146">
    <property type="entry name" value="Hydrolase_4"/>
    <property type="match status" value="1"/>
</dbReference>
<evidence type="ECO:0000256" key="1">
    <source>
        <dbReference type="ARBA" id="ARBA00022801"/>
    </source>
</evidence>
<dbReference type="KEGG" id="pmar:B0X71_13030"/>
<dbReference type="Proteomes" id="UP000188184">
    <property type="component" value="Chromosome"/>
</dbReference>
<proteinExistence type="predicted"/>
<dbReference type="InterPro" id="IPR050261">
    <property type="entry name" value="FrsA_esterase"/>
</dbReference>
<dbReference type="EMBL" id="CP019640">
    <property type="protein sequence ID" value="AQQ53925.1"/>
    <property type="molecule type" value="Genomic_DNA"/>
</dbReference>
<sequence>MKVIKEQWGEIPVLHTGPDAQFNEPLPTVVFLHGFTSAKEHNLHYAYQLAEKGIRTILPDAILHGERTEPIDQVQQSMRFWETVLTSIDELAFLNTHVQQEGLADSEIGVAGTSMGGITALGALTVYPWIRTAAIMMGSAGYVQFAEAQMQQFESRGFKLPLTEEERETMMTSLAQFDLTKNRQKLEGRPVYFWHGEKDVTVPFEPTFGFYQLLLEDYAEFPERIRFIRDRQAGHAVSREGMLEATSWLAAHLMKQEAR</sequence>
<reference evidence="3 4" key="1">
    <citation type="submission" date="2017-02" db="EMBL/GenBank/DDBJ databases">
        <title>The complete genomic sequence of a novel cold adapted crude oil-degrading bacterium Planococcus qaidamina Y42.</title>
        <authorList>
            <person name="Yang R."/>
        </authorList>
    </citation>
    <scope>NUCLEOTIDE SEQUENCE [LARGE SCALE GENOMIC DNA]</scope>
    <source>
        <strain evidence="3 4">Y42</strain>
    </source>
</reference>
<keyword evidence="4" id="KW-1185">Reference proteome</keyword>
<name>A0A1Q2L0E3_9BACL</name>
<dbReference type="PANTHER" id="PTHR22946">
    <property type="entry name" value="DIENELACTONE HYDROLASE DOMAIN-CONTAINING PROTEIN-RELATED"/>
    <property type="match status" value="1"/>
</dbReference>
<dbReference type="GO" id="GO:0052689">
    <property type="term" value="F:carboxylic ester hydrolase activity"/>
    <property type="evidence" value="ECO:0007669"/>
    <property type="project" value="UniProtKB-ARBA"/>
</dbReference>
<feature type="domain" description="Serine aminopeptidase S33" evidence="2">
    <location>
        <begin position="24"/>
        <end position="144"/>
    </location>
</feature>
<accession>A0A1Q2L0E3</accession>
<gene>
    <name evidence="3" type="ORF">B0X71_13030</name>
</gene>
<evidence type="ECO:0000259" key="2">
    <source>
        <dbReference type="Pfam" id="PF12146"/>
    </source>
</evidence>
<dbReference type="PANTHER" id="PTHR22946:SF9">
    <property type="entry name" value="POLYKETIDE TRANSFERASE AF380"/>
    <property type="match status" value="1"/>
</dbReference>
<dbReference type="InterPro" id="IPR029058">
    <property type="entry name" value="AB_hydrolase_fold"/>
</dbReference>
<keyword evidence="1" id="KW-0378">Hydrolase</keyword>
<dbReference type="SUPFAM" id="SSF53474">
    <property type="entry name" value="alpha/beta-Hydrolases"/>
    <property type="match status" value="1"/>
</dbReference>
<dbReference type="Gene3D" id="3.40.50.1820">
    <property type="entry name" value="alpha/beta hydrolase"/>
    <property type="match status" value="1"/>
</dbReference>
<dbReference type="AlphaFoldDB" id="A0A1Q2L0E3"/>
<evidence type="ECO:0000313" key="4">
    <source>
        <dbReference type="Proteomes" id="UP000188184"/>
    </source>
</evidence>
<dbReference type="RefSeq" id="WP_077589823.1">
    <property type="nucleotide sequence ID" value="NZ_CP019640.1"/>
</dbReference>
<evidence type="ECO:0000313" key="3">
    <source>
        <dbReference type="EMBL" id="AQQ53925.1"/>
    </source>
</evidence>
<organism evidence="3 4">
    <name type="scientific">Planococcus lenghuensis</name>
    <dbReference type="NCBI Taxonomy" id="2213202"/>
    <lineage>
        <taxon>Bacteria</taxon>
        <taxon>Bacillati</taxon>
        <taxon>Bacillota</taxon>
        <taxon>Bacilli</taxon>
        <taxon>Bacillales</taxon>
        <taxon>Caryophanaceae</taxon>
        <taxon>Planococcus</taxon>
    </lineage>
</organism>